<evidence type="ECO:0000256" key="1">
    <source>
        <dbReference type="SAM" id="MobiDB-lite"/>
    </source>
</evidence>
<accession>A0A8X7XRH2</accession>
<dbReference type="OrthoDB" id="5984008at2759"/>
<feature type="compositionally biased region" description="Basic and acidic residues" evidence="1">
    <location>
        <begin position="187"/>
        <end position="196"/>
    </location>
</feature>
<evidence type="ECO:0000313" key="2">
    <source>
        <dbReference type="EMBL" id="KAG6739163.1"/>
    </source>
</evidence>
<reference evidence="2" key="1">
    <citation type="journal article" date="2020" name="bioRxiv">
        <title>Hybrid origin of Populus tomentosa Carr. identified through genome sequencing and phylogenomic analysis.</title>
        <authorList>
            <person name="An X."/>
            <person name="Gao K."/>
            <person name="Chen Z."/>
            <person name="Li J."/>
            <person name="Yang X."/>
            <person name="Yang X."/>
            <person name="Zhou J."/>
            <person name="Guo T."/>
            <person name="Zhao T."/>
            <person name="Huang S."/>
            <person name="Miao D."/>
            <person name="Khan W.U."/>
            <person name="Rao P."/>
            <person name="Ye M."/>
            <person name="Lei B."/>
            <person name="Liao W."/>
            <person name="Wang J."/>
            <person name="Ji L."/>
            <person name="Li Y."/>
            <person name="Guo B."/>
            <person name="Mustafa N.S."/>
            <person name="Li S."/>
            <person name="Yun Q."/>
            <person name="Keller S.R."/>
            <person name="Mao J."/>
            <person name="Zhang R."/>
            <person name="Strauss S.H."/>
        </authorList>
    </citation>
    <scope>NUCLEOTIDE SEQUENCE</scope>
    <source>
        <strain evidence="2">GM15</strain>
        <tissue evidence="2">Leaf</tissue>
    </source>
</reference>
<organism evidence="2 3">
    <name type="scientific">Populus tomentosa</name>
    <name type="common">Chinese white poplar</name>
    <dbReference type="NCBI Taxonomy" id="118781"/>
    <lineage>
        <taxon>Eukaryota</taxon>
        <taxon>Viridiplantae</taxon>
        <taxon>Streptophyta</taxon>
        <taxon>Embryophyta</taxon>
        <taxon>Tracheophyta</taxon>
        <taxon>Spermatophyta</taxon>
        <taxon>Magnoliopsida</taxon>
        <taxon>eudicotyledons</taxon>
        <taxon>Gunneridae</taxon>
        <taxon>Pentapetalae</taxon>
        <taxon>rosids</taxon>
        <taxon>fabids</taxon>
        <taxon>Malpighiales</taxon>
        <taxon>Salicaceae</taxon>
        <taxon>Saliceae</taxon>
        <taxon>Populus</taxon>
    </lineage>
</organism>
<protein>
    <submittedName>
        <fullName evidence="2">Uncharacterized protein</fullName>
    </submittedName>
</protein>
<proteinExistence type="predicted"/>
<feature type="region of interest" description="Disordered" evidence="1">
    <location>
        <begin position="173"/>
        <end position="196"/>
    </location>
</feature>
<evidence type="ECO:0000313" key="3">
    <source>
        <dbReference type="Proteomes" id="UP000886885"/>
    </source>
</evidence>
<name>A0A8X7XRH2_POPTO</name>
<dbReference type="Proteomes" id="UP000886885">
    <property type="component" value="Chromosome 18D"/>
</dbReference>
<dbReference type="AlphaFoldDB" id="A0A8X7XRH2"/>
<sequence>MAIEKTRTANLGFQMANVSNTSATDLENLWVSQNGPNLVRALSNTSFIGERVVSNLARLVVITNVNELIKKGEYVGYQENSFVPGILKHIGFDESKLLVYNSPEERDELFSKGGFGFVFPKGSPLVADVLGSVVNVKEIEDAWFGTHSSCPDSSTSVSTNSLNLKSILGDPLLGDHSDDPNSNAQPLDKEEVQNID</sequence>
<dbReference type="EMBL" id="JAAWWB010000036">
    <property type="protein sequence ID" value="KAG6739163.1"/>
    <property type="molecule type" value="Genomic_DNA"/>
</dbReference>
<gene>
    <name evidence="2" type="ORF">POTOM_056749</name>
</gene>
<comment type="caution">
    <text evidence="2">The sequence shown here is derived from an EMBL/GenBank/DDBJ whole genome shotgun (WGS) entry which is preliminary data.</text>
</comment>
<keyword evidence="3" id="KW-1185">Reference proteome</keyword>